<dbReference type="Pfam" id="PF00903">
    <property type="entry name" value="Glyoxalase"/>
    <property type="match status" value="1"/>
</dbReference>
<dbReference type="InterPro" id="IPR037523">
    <property type="entry name" value="VOC_core"/>
</dbReference>
<name>A0ABW0S0Z1_9BURK</name>
<protein>
    <submittedName>
        <fullName evidence="2">Glyoxalase superfamily protein</fullName>
    </submittedName>
</protein>
<dbReference type="EMBL" id="JBHSMZ010000015">
    <property type="protein sequence ID" value="MFC5550631.1"/>
    <property type="molecule type" value="Genomic_DNA"/>
</dbReference>
<sequence>MLIPILVVRDVPEAIAFYTRVLDFALEFTWPEDQPFYAGLRRGGDELHLNLTPGEGRYGHSSTIVLCEDVDAAFASFAARGFRPPVRPESPVHEGPLEQTWGTREVYIDDPSGNTLVFQQRR</sequence>
<evidence type="ECO:0000313" key="3">
    <source>
        <dbReference type="Proteomes" id="UP001596086"/>
    </source>
</evidence>
<keyword evidence="3" id="KW-1185">Reference proteome</keyword>
<dbReference type="InterPro" id="IPR004360">
    <property type="entry name" value="Glyas_Fos-R_dOase_dom"/>
</dbReference>
<dbReference type="InterPro" id="IPR029068">
    <property type="entry name" value="Glyas_Bleomycin-R_OHBP_Dase"/>
</dbReference>
<proteinExistence type="predicted"/>
<dbReference type="RefSeq" id="WP_379773508.1">
    <property type="nucleotide sequence ID" value="NZ_JBHSMZ010000015.1"/>
</dbReference>
<reference evidence="3" key="1">
    <citation type="journal article" date="2019" name="Int. J. Syst. Evol. Microbiol.">
        <title>The Global Catalogue of Microorganisms (GCM) 10K type strain sequencing project: providing services to taxonomists for standard genome sequencing and annotation.</title>
        <authorList>
            <consortium name="The Broad Institute Genomics Platform"/>
            <consortium name="The Broad Institute Genome Sequencing Center for Infectious Disease"/>
            <person name="Wu L."/>
            <person name="Ma J."/>
        </authorList>
    </citation>
    <scope>NUCLEOTIDE SEQUENCE [LARGE SCALE GENOMIC DNA]</scope>
    <source>
        <strain evidence="3">CGMCC 4.5798</strain>
    </source>
</reference>
<evidence type="ECO:0000313" key="2">
    <source>
        <dbReference type="EMBL" id="MFC5550631.1"/>
    </source>
</evidence>
<dbReference type="PROSITE" id="PS51819">
    <property type="entry name" value="VOC"/>
    <property type="match status" value="1"/>
</dbReference>
<dbReference type="Proteomes" id="UP001596086">
    <property type="component" value="Unassembled WGS sequence"/>
</dbReference>
<dbReference type="SUPFAM" id="SSF54593">
    <property type="entry name" value="Glyoxalase/Bleomycin resistance protein/Dihydroxybiphenyl dioxygenase"/>
    <property type="match status" value="1"/>
</dbReference>
<evidence type="ECO:0000259" key="1">
    <source>
        <dbReference type="PROSITE" id="PS51819"/>
    </source>
</evidence>
<comment type="caution">
    <text evidence="2">The sequence shown here is derived from an EMBL/GenBank/DDBJ whole genome shotgun (WGS) entry which is preliminary data.</text>
</comment>
<accession>A0ABW0S0Z1</accession>
<organism evidence="2 3">
    <name type="scientific">Massilia aerilata</name>
    <dbReference type="NCBI Taxonomy" id="453817"/>
    <lineage>
        <taxon>Bacteria</taxon>
        <taxon>Pseudomonadati</taxon>
        <taxon>Pseudomonadota</taxon>
        <taxon>Betaproteobacteria</taxon>
        <taxon>Burkholderiales</taxon>
        <taxon>Oxalobacteraceae</taxon>
        <taxon>Telluria group</taxon>
        <taxon>Massilia</taxon>
    </lineage>
</organism>
<gene>
    <name evidence="2" type="ORF">ACFPO9_19105</name>
</gene>
<dbReference type="Gene3D" id="3.10.180.10">
    <property type="entry name" value="2,3-Dihydroxybiphenyl 1,2-Dioxygenase, domain 1"/>
    <property type="match status" value="1"/>
</dbReference>
<feature type="domain" description="VOC" evidence="1">
    <location>
        <begin position="1"/>
        <end position="121"/>
    </location>
</feature>